<dbReference type="AlphaFoldDB" id="A0AAC9I6D3"/>
<evidence type="ECO:0000313" key="1">
    <source>
        <dbReference type="EMBL" id="AOW08717.1"/>
    </source>
</evidence>
<dbReference type="EMBL" id="CP017479">
    <property type="protein sequence ID" value="AOW08717.1"/>
    <property type="molecule type" value="Genomic_DNA"/>
</dbReference>
<accession>A0AAC9I6D3</accession>
<proteinExistence type="predicted"/>
<sequence length="86" mass="10195">MNNQIYQRLADLHNVLVYCSDQQLVGKTPCFTTAERILINQERGSWLSQLSEDHTTEKRYYQCHDKLESKIKFILKKVIDNHLITK</sequence>
<keyword evidence="2" id="KW-1185">Reference proteome</keyword>
<gene>
    <name evidence="1" type="ORF">EM308_03945</name>
</gene>
<dbReference type="KEGG" id="fgl:EM308_03945"/>
<protein>
    <submittedName>
        <fullName evidence="1">Uncharacterized protein</fullName>
    </submittedName>
</protein>
<organism evidence="1 2">
    <name type="scientific">Flavobacterium gilvum</name>
    <dbReference type="NCBI Taxonomy" id="1492737"/>
    <lineage>
        <taxon>Bacteria</taxon>
        <taxon>Pseudomonadati</taxon>
        <taxon>Bacteroidota</taxon>
        <taxon>Flavobacteriia</taxon>
        <taxon>Flavobacteriales</taxon>
        <taxon>Flavobacteriaceae</taxon>
        <taxon>Flavobacterium</taxon>
    </lineage>
</organism>
<dbReference type="Proteomes" id="UP000175968">
    <property type="component" value="Chromosome"/>
</dbReference>
<evidence type="ECO:0000313" key="2">
    <source>
        <dbReference type="Proteomes" id="UP000175968"/>
    </source>
</evidence>
<name>A0AAC9I6D3_9FLAO</name>
<reference evidence="1 2" key="1">
    <citation type="submission" date="2016-10" db="EMBL/GenBank/DDBJ databases">
        <title>Flavobacterium gilvum sp. nov., isolated from stream water.</title>
        <authorList>
            <person name="Shin S.-K."/>
            <person name="Cho Y.-J."/>
            <person name="Yi H."/>
        </authorList>
    </citation>
    <scope>NUCLEOTIDE SEQUENCE [LARGE SCALE GENOMIC DNA]</scope>
    <source>
        <strain evidence="1 2">EM1308</strain>
    </source>
</reference>